<protein>
    <submittedName>
        <fullName evidence="1">Uncharacterized protein</fullName>
    </submittedName>
</protein>
<keyword evidence="2" id="KW-1185">Reference proteome</keyword>
<reference evidence="2" key="1">
    <citation type="submission" date="2016-07" db="EMBL/GenBank/DDBJ databases">
        <authorList>
            <person name="Florea S."/>
            <person name="Webb J.S."/>
            <person name="Jaromczyk J."/>
            <person name="Schardl C.L."/>
        </authorList>
    </citation>
    <scope>NUCLEOTIDE SEQUENCE [LARGE SCALE GENOMIC DNA]</scope>
</reference>
<proteinExistence type="predicted"/>
<sequence length="55" mass="6064">MEHRTAVRSRPRVEMAVARMPEQAYSVPCDPSVVGEVVRAGAALGSQFRIPLMPR</sequence>
<gene>
    <name evidence="1" type="primary">35</name>
    <name evidence="1" type="ORF">SEA_NYCEIRAE_35</name>
</gene>
<evidence type="ECO:0000313" key="1">
    <source>
        <dbReference type="EMBL" id="AON97398.1"/>
    </source>
</evidence>
<organism evidence="1 2">
    <name type="scientific">Gordonia phage Nyceirae</name>
    <dbReference type="NCBI Taxonomy" id="1887651"/>
    <lineage>
        <taxon>Viruses</taxon>
        <taxon>Duplodnaviria</taxon>
        <taxon>Heunggongvirae</taxon>
        <taxon>Uroviricota</taxon>
        <taxon>Caudoviricetes</taxon>
        <taxon>Nyceiraevirus</taxon>
        <taxon>Nyceiraevirus nyceirae</taxon>
    </lineage>
</organism>
<evidence type="ECO:0000313" key="2">
    <source>
        <dbReference type="Proteomes" id="UP000201968"/>
    </source>
</evidence>
<name>A0A1C9EHZ4_9CAUD</name>
<dbReference type="KEGG" id="vg:29078400"/>
<accession>A0A1C9EHZ4</accession>
<dbReference type="GeneID" id="29078400"/>
<dbReference type="EMBL" id="KX557282">
    <property type="protein sequence ID" value="AON97398.1"/>
    <property type="molecule type" value="Genomic_DNA"/>
</dbReference>
<dbReference type="Proteomes" id="UP000201968">
    <property type="component" value="Segment"/>
</dbReference>
<dbReference type="RefSeq" id="YP_009277953.1">
    <property type="nucleotide sequence ID" value="NC_031004.1"/>
</dbReference>